<comment type="caution">
    <text evidence="1">The sequence shown here is derived from an EMBL/GenBank/DDBJ whole genome shotgun (WGS) entry which is preliminary data.</text>
</comment>
<reference evidence="1 2" key="1">
    <citation type="submission" date="2024-08" db="EMBL/GenBank/DDBJ databases">
        <authorList>
            <person name="Arias E."/>
        </authorList>
    </citation>
    <scope>NUCLEOTIDE SEQUENCE [LARGE SCALE GENOMIC DNA]</scope>
    <source>
        <strain evidence="1 2">FAM 24106</strain>
    </source>
</reference>
<gene>
    <name evidence="1" type="ORF">ACEN37_11035</name>
</gene>
<protein>
    <submittedName>
        <fullName evidence="1">YjbQ family protein</fullName>
    </submittedName>
</protein>
<dbReference type="InterPro" id="IPR001602">
    <property type="entry name" value="UPF0047_YjbQ-like"/>
</dbReference>
<sequence length="173" mass="19178">MIIYKKQITVESKGKTPTYINITDAVKEAIAESGISDGICTVISPHTTCAVFFEEYAHDEDENGNESLQVDLNNVLEKTIPDHDSAETFVYPGEEHYQAVESWPNAENYLPGGDRTALWNGDAHLKATIIGSSEVFDVDNGKLGVGSTGYIYFVDFDRTRPRQRKCKIAIIGE</sequence>
<evidence type="ECO:0000313" key="2">
    <source>
        <dbReference type="Proteomes" id="UP001625374"/>
    </source>
</evidence>
<accession>A0ABW8UQT8</accession>
<dbReference type="SUPFAM" id="SSF111038">
    <property type="entry name" value="YjbQ-like"/>
    <property type="match status" value="1"/>
</dbReference>
<dbReference type="RefSeq" id="WP_407142316.1">
    <property type="nucleotide sequence ID" value="NZ_JBGQQI010000047.1"/>
</dbReference>
<organism evidence="1 2">
    <name type="scientific">Marinilactibacillus psychrotolerans</name>
    <dbReference type="NCBI Taxonomy" id="191770"/>
    <lineage>
        <taxon>Bacteria</taxon>
        <taxon>Bacillati</taxon>
        <taxon>Bacillota</taxon>
        <taxon>Bacilli</taxon>
        <taxon>Lactobacillales</taxon>
        <taxon>Carnobacteriaceae</taxon>
        <taxon>Marinilactibacillus</taxon>
    </lineage>
</organism>
<keyword evidence="2" id="KW-1185">Reference proteome</keyword>
<dbReference type="InterPro" id="IPR035917">
    <property type="entry name" value="YjbQ-like_sf"/>
</dbReference>
<dbReference type="Pfam" id="PF01894">
    <property type="entry name" value="YjbQ"/>
    <property type="match status" value="1"/>
</dbReference>
<proteinExistence type="predicted"/>
<name>A0ABW8UQT8_9LACT</name>
<evidence type="ECO:0000313" key="1">
    <source>
        <dbReference type="EMBL" id="MFL2103789.1"/>
    </source>
</evidence>
<dbReference type="Proteomes" id="UP001625374">
    <property type="component" value="Unassembled WGS sequence"/>
</dbReference>
<dbReference type="EMBL" id="JBGQQK010000042">
    <property type="protein sequence ID" value="MFL2103789.1"/>
    <property type="molecule type" value="Genomic_DNA"/>
</dbReference>
<dbReference type="Gene3D" id="2.60.120.460">
    <property type="entry name" value="YjbQ-like"/>
    <property type="match status" value="1"/>
</dbReference>